<evidence type="ECO:0000256" key="3">
    <source>
        <dbReference type="ARBA" id="ARBA00004657"/>
    </source>
</evidence>
<evidence type="ECO:0000256" key="12">
    <source>
        <dbReference type="ARBA" id="ARBA00034864"/>
    </source>
</evidence>
<gene>
    <name evidence="15" type="ORF">BDY21DRAFT_372936</name>
</gene>
<keyword evidence="7" id="KW-0832">Ubl conjugation</keyword>
<feature type="region of interest" description="Disordered" evidence="14">
    <location>
        <begin position="209"/>
        <end position="302"/>
    </location>
</feature>
<dbReference type="AlphaFoldDB" id="A0A6A6NVP6"/>
<reference evidence="15" key="1">
    <citation type="journal article" date="2020" name="Stud. Mycol.">
        <title>101 Dothideomycetes genomes: a test case for predicting lifestyles and emergence of pathogens.</title>
        <authorList>
            <person name="Haridas S."/>
            <person name="Albert R."/>
            <person name="Binder M."/>
            <person name="Bloem J."/>
            <person name="Labutti K."/>
            <person name="Salamov A."/>
            <person name="Andreopoulos B."/>
            <person name="Baker S."/>
            <person name="Barry K."/>
            <person name="Bills G."/>
            <person name="Bluhm B."/>
            <person name="Cannon C."/>
            <person name="Castanera R."/>
            <person name="Culley D."/>
            <person name="Daum C."/>
            <person name="Ezra D."/>
            <person name="Gonzalez J."/>
            <person name="Henrissat B."/>
            <person name="Kuo A."/>
            <person name="Liang C."/>
            <person name="Lipzen A."/>
            <person name="Lutzoni F."/>
            <person name="Magnuson J."/>
            <person name="Mondo S."/>
            <person name="Nolan M."/>
            <person name="Ohm R."/>
            <person name="Pangilinan J."/>
            <person name="Park H.-J."/>
            <person name="Ramirez L."/>
            <person name="Alfaro M."/>
            <person name="Sun H."/>
            <person name="Tritt A."/>
            <person name="Yoshinaga Y."/>
            <person name="Zwiers L.-H."/>
            <person name="Turgeon B."/>
            <person name="Goodwin S."/>
            <person name="Spatafora J."/>
            <person name="Crous P."/>
            <person name="Grigoriev I."/>
        </authorList>
    </citation>
    <scope>NUCLEOTIDE SEQUENCE</scope>
    <source>
        <strain evidence="15">ATCC 16933</strain>
    </source>
</reference>
<feature type="compositionally biased region" description="Acidic residues" evidence="14">
    <location>
        <begin position="721"/>
        <end position="735"/>
    </location>
</feature>
<feature type="region of interest" description="Disordered" evidence="14">
    <location>
        <begin position="20"/>
        <end position="71"/>
    </location>
</feature>
<feature type="region of interest" description="Disordered" evidence="14">
    <location>
        <begin position="645"/>
        <end position="668"/>
    </location>
</feature>
<comment type="subcellular location">
    <subcellularLocation>
        <location evidence="1">Cytoplasm</location>
        <location evidence="1">Cytoskeleton</location>
        <location evidence="1">Microtubule organizing center</location>
        <location evidence="1">Centrosome</location>
    </subcellularLocation>
    <subcellularLocation>
        <location evidence="2">Cytoplasm</location>
        <location evidence="2">Cytoskeleton</location>
        <location evidence="2">Stress fiber</location>
    </subcellularLocation>
    <subcellularLocation>
        <location evidence="3">Cytoplasm</location>
        <location evidence="3">Myofibril</location>
    </subcellularLocation>
</comment>
<evidence type="ECO:0000256" key="2">
    <source>
        <dbReference type="ARBA" id="ARBA00004529"/>
    </source>
</evidence>
<keyword evidence="5" id="KW-1017">Isopeptide bond</keyword>
<evidence type="ECO:0000256" key="10">
    <source>
        <dbReference type="ARBA" id="ARBA00023212"/>
    </source>
</evidence>
<dbReference type="Pfam" id="PF05502">
    <property type="entry name" value="Dynactin_p62"/>
    <property type="match status" value="4"/>
</dbReference>
<feature type="compositionally biased region" description="Basic and acidic residues" evidence="14">
    <location>
        <begin position="653"/>
        <end position="662"/>
    </location>
</feature>
<evidence type="ECO:0000256" key="9">
    <source>
        <dbReference type="ARBA" id="ARBA00023054"/>
    </source>
</evidence>
<keyword evidence="4" id="KW-0963">Cytoplasm</keyword>
<evidence type="ECO:0000256" key="4">
    <source>
        <dbReference type="ARBA" id="ARBA00022490"/>
    </source>
</evidence>
<evidence type="ECO:0000256" key="5">
    <source>
        <dbReference type="ARBA" id="ARBA00022499"/>
    </source>
</evidence>
<proteinExistence type="inferred from homology"/>
<evidence type="ECO:0000256" key="7">
    <source>
        <dbReference type="ARBA" id="ARBA00022843"/>
    </source>
</evidence>
<feature type="compositionally biased region" description="Low complexity" evidence="14">
    <location>
        <begin position="24"/>
        <end position="62"/>
    </location>
</feature>
<feature type="region of interest" description="Disordered" evidence="14">
    <location>
        <begin position="700"/>
        <end position="740"/>
    </location>
</feature>
<evidence type="ECO:0000256" key="14">
    <source>
        <dbReference type="SAM" id="MobiDB-lite"/>
    </source>
</evidence>
<comment type="similarity">
    <text evidence="11">Belongs to the dynactin subunit 4 family.</text>
</comment>
<comment type="subunit">
    <text evidence="13">Subunit of dynactin, a multiprotein complex part of a tripartite complex with dynein and a adapter, such as BICDL1, BICD2 or HOOK3. The dynactin complex is built around ACTR1A/ACTB filament and consists of an actin-related filament composed of a shoulder domain, a pointed end and a barbed end. Its length is defined by its flexible shoulder domain. The soulder is composed of 2 DCTN1 subunits, 4 DCTN2 and 2 DCTN3. The 4 DCNT2 (via N-terminus) bind the ACTR1A filament and act as molecular rulers to determine the length. The pointed end is important for binding dynein-dynactin cargo adapters. Consists of 4 subunits: ACTR10, DCNT4, DCTN5 and DCTN6. The barbed end is composed of a CAPZA1:CAPZB heterodimers, which binds ACTR1A/ACTB filament and dynactin and stabilizes dynactin. Interacts with ATP7B, but not ATP7A, in a copper-dependent manner. Interacts with ANK2; this interaction is required for localization at costameres. Interacts with N4BP2L1.</text>
</comment>
<dbReference type="PANTHER" id="PTHR13034">
    <property type="entry name" value="DYNACTIN P62 SUBUNIT"/>
    <property type="match status" value="1"/>
</dbReference>
<dbReference type="GO" id="GO:0005869">
    <property type="term" value="C:dynactin complex"/>
    <property type="evidence" value="ECO:0007669"/>
    <property type="project" value="InterPro"/>
</dbReference>
<dbReference type="Proteomes" id="UP000799766">
    <property type="component" value="Unassembled WGS sequence"/>
</dbReference>
<protein>
    <recommendedName>
        <fullName evidence="12">Dynactin subunit 4</fullName>
    </recommendedName>
</protein>
<evidence type="ECO:0000256" key="13">
    <source>
        <dbReference type="ARBA" id="ARBA00093507"/>
    </source>
</evidence>
<keyword evidence="10" id="KW-0206">Cytoskeleton</keyword>
<keyword evidence="6" id="KW-0597">Phosphoprotein</keyword>
<evidence type="ECO:0000256" key="6">
    <source>
        <dbReference type="ARBA" id="ARBA00022553"/>
    </source>
</evidence>
<sequence length="799" mass="82610">MAQPFPYTFYQCPCQRPAPPGLPAPSAGDPPDAFSAPPLPGTPSRTSASASAPGPRDQAGAADADDFDPRGAREQHSLFPLEHLLYCDDCAALRCPRCVVDEILSWFCPSCLFEVPSSQVRADGPRCARNCYNCPVCTAPLSVVSLDAESQGLAGPRSLAPDAAAPPPAPAVGGMPHGPFMMSCGYCNWTTLDVGVQFEKATNITGQLARTRNGGLPVPTLREREKEREKRRELREQREQGGVIQEQQQQQHRQRGTTSASSYVVPQITTTSSPPSTPSTPAAGSETSAQLPPGPPPEHLDPALHFSNLAAFYKTQLSENASGGGSGTGIGASSLAGFDYNSPTSFSRIMSLYGTPTSRKAARARPKPWREAASLDEGLVVFDDGINRKGGEGGADDAGPHGVSSRPNAEEQLISRLSETPYSSTATLAQRALQPPSEHLVPSLSPPGPPSAATPSPLSYHARPQVLATDLRPTAPLLRTKRTKRCRECRHILHRLESKLTSTRPKIRLLALDRVPRLSLRALAADRPNRAVWSPAFPVQVVSQAAAGGGGGGGAGAGATPAPAIGSINSIAGAGPARPGCADRARLEPGVPLQLVLRVANPLFDPVRVQLASPPVAPGPVPARTTILCPHFEVGANTDVWDEALSGGSGRGPGEKGARRGGEGAGVAGGAAEAGKVWERGRNWTSVVVEVVVPRGVGGASKGGGIGGVGAGSAAGRGDEGEGEDGEGEEEDGSGGEDGNVLEIPVHCRVEYDADASTGAGGGVVGGGSHAERRAGGGAATEKRQVEFWVVFGVGRVAG</sequence>
<dbReference type="PANTHER" id="PTHR13034:SF2">
    <property type="entry name" value="DYNACTIN SUBUNIT 4"/>
    <property type="match status" value="1"/>
</dbReference>
<keyword evidence="8" id="KW-0007">Acetylation</keyword>
<feature type="compositionally biased region" description="Polar residues" evidence="14">
    <location>
        <begin position="257"/>
        <end position="268"/>
    </location>
</feature>
<feature type="region of interest" description="Disordered" evidence="14">
    <location>
        <begin position="424"/>
        <end position="458"/>
    </location>
</feature>
<evidence type="ECO:0000256" key="8">
    <source>
        <dbReference type="ARBA" id="ARBA00022990"/>
    </source>
</evidence>
<feature type="compositionally biased region" description="Low complexity" evidence="14">
    <location>
        <begin position="269"/>
        <end position="289"/>
    </location>
</feature>
<dbReference type="GO" id="GO:0001725">
    <property type="term" value="C:stress fiber"/>
    <property type="evidence" value="ECO:0007669"/>
    <property type="project" value="UniProtKB-SubCell"/>
</dbReference>
<evidence type="ECO:0000313" key="16">
    <source>
        <dbReference type="Proteomes" id="UP000799766"/>
    </source>
</evidence>
<evidence type="ECO:0000256" key="1">
    <source>
        <dbReference type="ARBA" id="ARBA00004300"/>
    </source>
</evidence>
<feature type="region of interest" description="Disordered" evidence="14">
    <location>
        <begin position="386"/>
        <end position="410"/>
    </location>
</feature>
<dbReference type="EMBL" id="MU001685">
    <property type="protein sequence ID" value="KAF2455791.1"/>
    <property type="molecule type" value="Genomic_DNA"/>
</dbReference>
<dbReference type="InterPro" id="IPR008603">
    <property type="entry name" value="DCTN4"/>
</dbReference>
<feature type="compositionally biased region" description="Basic and acidic residues" evidence="14">
    <location>
        <begin position="221"/>
        <end position="239"/>
    </location>
</feature>
<feature type="compositionally biased region" description="Low complexity" evidence="14">
    <location>
        <begin position="240"/>
        <end position="251"/>
    </location>
</feature>
<evidence type="ECO:0000256" key="11">
    <source>
        <dbReference type="ARBA" id="ARBA00034776"/>
    </source>
</evidence>
<evidence type="ECO:0000313" key="15">
    <source>
        <dbReference type="EMBL" id="KAF2455791.1"/>
    </source>
</evidence>
<organism evidence="15 16">
    <name type="scientific">Lineolata rhizophorae</name>
    <dbReference type="NCBI Taxonomy" id="578093"/>
    <lineage>
        <taxon>Eukaryota</taxon>
        <taxon>Fungi</taxon>
        <taxon>Dikarya</taxon>
        <taxon>Ascomycota</taxon>
        <taxon>Pezizomycotina</taxon>
        <taxon>Dothideomycetes</taxon>
        <taxon>Dothideomycetes incertae sedis</taxon>
        <taxon>Lineolatales</taxon>
        <taxon>Lineolataceae</taxon>
        <taxon>Lineolata</taxon>
    </lineage>
</organism>
<accession>A0A6A6NVP6</accession>
<name>A0A6A6NVP6_9PEZI</name>
<keyword evidence="9" id="KW-0175">Coiled coil</keyword>
<keyword evidence="16" id="KW-1185">Reference proteome</keyword>
<dbReference type="OrthoDB" id="283815at2759"/>
<feature type="compositionally biased region" description="Gly residues" evidence="14">
    <location>
        <begin position="700"/>
        <end position="715"/>
    </location>
</feature>